<feature type="compositionally biased region" description="Low complexity" evidence="1">
    <location>
        <begin position="71"/>
        <end position="80"/>
    </location>
</feature>
<dbReference type="AlphaFoldDB" id="A0A1X6MUZ6"/>
<name>A0A1X6MUZ6_9APHY</name>
<keyword evidence="3" id="KW-1185">Reference proteome</keyword>
<organism evidence="2 3">
    <name type="scientific">Postia placenta MAD-698-R-SB12</name>
    <dbReference type="NCBI Taxonomy" id="670580"/>
    <lineage>
        <taxon>Eukaryota</taxon>
        <taxon>Fungi</taxon>
        <taxon>Dikarya</taxon>
        <taxon>Basidiomycota</taxon>
        <taxon>Agaricomycotina</taxon>
        <taxon>Agaricomycetes</taxon>
        <taxon>Polyporales</taxon>
        <taxon>Adustoporiaceae</taxon>
        <taxon>Rhodonia</taxon>
    </lineage>
</organism>
<feature type="region of interest" description="Disordered" evidence="1">
    <location>
        <begin position="234"/>
        <end position="350"/>
    </location>
</feature>
<feature type="compositionally biased region" description="Basic and acidic residues" evidence="1">
    <location>
        <begin position="189"/>
        <end position="201"/>
    </location>
</feature>
<reference evidence="2 3" key="1">
    <citation type="submission" date="2017-04" db="EMBL/GenBank/DDBJ databases">
        <title>Genome Sequence of the Model Brown-Rot Fungus Postia placenta SB12.</title>
        <authorList>
            <consortium name="DOE Joint Genome Institute"/>
            <person name="Gaskell J."/>
            <person name="Kersten P."/>
            <person name="Larrondo L.F."/>
            <person name="Canessa P."/>
            <person name="Martinez D."/>
            <person name="Hibbett D."/>
            <person name="Schmoll M."/>
            <person name="Kubicek C.P."/>
            <person name="Martinez A.T."/>
            <person name="Yadav J."/>
            <person name="Master E."/>
            <person name="Magnuson J.K."/>
            <person name="James T."/>
            <person name="Yaver D."/>
            <person name="Berka R."/>
            <person name="Labutti K."/>
            <person name="Lipzen A."/>
            <person name="Aerts A."/>
            <person name="Barry K."/>
            <person name="Henrissat B."/>
            <person name="Blanchette R."/>
            <person name="Grigoriev I."/>
            <person name="Cullen D."/>
        </authorList>
    </citation>
    <scope>NUCLEOTIDE SEQUENCE [LARGE SCALE GENOMIC DNA]</scope>
    <source>
        <strain evidence="2 3">MAD-698-R-SB12</strain>
    </source>
</reference>
<accession>A0A1X6MUZ6</accession>
<evidence type="ECO:0000256" key="1">
    <source>
        <dbReference type="SAM" id="MobiDB-lite"/>
    </source>
</evidence>
<evidence type="ECO:0000313" key="3">
    <source>
        <dbReference type="Proteomes" id="UP000194127"/>
    </source>
</evidence>
<sequence length="411" mass="44471">MRPRGHAHGQDAEIHAQWQRHVSSSDARAAEHIPSEVIVIITVATGFPDSRRTGKPHTAPPSERRPRTRARQQQQQQQQRCHGVCGRPAAPQIQTQRASRHSPLCVAAAAACVFRVLVLVLVPRRGRRGVRAPVRPEENRAVRATADGAAAWYARPPPQAGLDAVEVDPIPVDAATLASFSDTQLRRLRREEPARTGREARWGPGKRGGEDGVCGCEGYGNSISSLPLSPLGTENLPPWTLAGAQGELSAPRGRRDPPGQGSRPPPPPTADPYLPFPLPLSPACHRQRRGSPMYYSPAAMRDPAALGADAERRRGDQRNLGPHARRTPGQPMRGRQSYQRPDASPPSDEAARLAPCAHICIYTHTMYAMTGSKPITTAKHGAAWRLGSGVWGLGEARTLAPAPPPRMWPSA</sequence>
<feature type="region of interest" description="Disordered" evidence="1">
    <location>
        <begin position="1"/>
        <end position="29"/>
    </location>
</feature>
<feature type="region of interest" description="Disordered" evidence="1">
    <location>
        <begin position="47"/>
        <end position="86"/>
    </location>
</feature>
<dbReference type="GeneID" id="36326101"/>
<evidence type="ECO:0000313" key="2">
    <source>
        <dbReference type="EMBL" id="OSX60056.1"/>
    </source>
</evidence>
<feature type="compositionally biased region" description="Pro residues" evidence="1">
    <location>
        <begin position="263"/>
        <end position="280"/>
    </location>
</feature>
<protein>
    <submittedName>
        <fullName evidence="2">Uncharacterized protein</fullName>
    </submittedName>
</protein>
<dbReference type="RefSeq" id="XP_024336850.1">
    <property type="nucleotide sequence ID" value="XM_024481151.1"/>
</dbReference>
<proteinExistence type="predicted"/>
<dbReference type="Proteomes" id="UP000194127">
    <property type="component" value="Unassembled WGS sequence"/>
</dbReference>
<dbReference type="EMBL" id="KZ110601">
    <property type="protein sequence ID" value="OSX60056.1"/>
    <property type="molecule type" value="Genomic_DNA"/>
</dbReference>
<gene>
    <name evidence="2" type="ORF">POSPLADRAFT_1059339</name>
</gene>
<feature type="region of interest" description="Disordered" evidence="1">
    <location>
        <begin position="189"/>
        <end position="212"/>
    </location>
</feature>